<evidence type="ECO:0000256" key="2">
    <source>
        <dbReference type="PIRSR" id="PIRSR003170-2"/>
    </source>
</evidence>
<dbReference type="RefSeq" id="XP_005768676.1">
    <property type="nucleotide sequence ID" value="XM_005768619.1"/>
</dbReference>
<feature type="active site" description="Proton donor" evidence="1">
    <location>
        <position position="209"/>
    </location>
</feature>
<dbReference type="eggNOG" id="ENOG502S0VT">
    <property type="taxonomic scope" value="Eukaryota"/>
</dbReference>
<dbReference type="Proteomes" id="UP000013827">
    <property type="component" value="Unassembled WGS sequence"/>
</dbReference>
<feature type="binding site" evidence="2">
    <location>
        <position position="48"/>
    </location>
    <ligand>
        <name>substrate</name>
    </ligand>
</feature>
<feature type="domain" description="Thiaminase-2/PQQC" evidence="3">
    <location>
        <begin position="18"/>
        <end position="218"/>
    </location>
</feature>
<dbReference type="Pfam" id="PF03070">
    <property type="entry name" value="TENA_THI-4"/>
    <property type="match status" value="1"/>
</dbReference>
<dbReference type="PANTHER" id="PTHR43198:SF2">
    <property type="entry name" value="SI:CH1073-67J19.1-RELATED"/>
    <property type="match status" value="1"/>
</dbReference>
<dbReference type="HOGENOM" id="CLU_077537_0_1_1"/>
<name>A0A0D3IYB2_EMIH1</name>
<dbReference type="STRING" id="2903.R1C294"/>
<dbReference type="EnsemblProtists" id="EOD16247">
    <property type="protein sequence ID" value="EOD16247"/>
    <property type="gene ID" value="EMIHUDRAFT_210555"/>
</dbReference>
<dbReference type="PANTHER" id="PTHR43198">
    <property type="entry name" value="BIFUNCTIONAL TH2 PROTEIN"/>
    <property type="match status" value="1"/>
</dbReference>
<dbReference type="GO" id="GO:0006772">
    <property type="term" value="P:thiamine metabolic process"/>
    <property type="evidence" value="ECO:0007669"/>
    <property type="project" value="UniProtKB-ARBA"/>
</dbReference>
<dbReference type="GO" id="GO:0005829">
    <property type="term" value="C:cytosol"/>
    <property type="evidence" value="ECO:0007669"/>
    <property type="project" value="TreeGrafter"/>
</dbReference>
<dbReference type="InterPro" id="IPR026285">
    <property type="entry name" value="TenA_E"/>
</dbReference>
<dbReference type="AlphaFoldDB" id="A0A0D3IYB2"/>
<sequence length="220" mass="24139">MGLQVRFTDELRSLAGAKWEAVINHRFTDALAAGTIDRDVLARYLVQDHRFLDSFVVLLSSMVAAAPSLAARIPGCQFLALITGRENTYFERSFAALGVDDAARESAPDTAPTVAFKALMRDAAKATYSEMLAVLVAAEWSYQSWGERVLPAAVQEPFTSREWVDLHSGEYFGSVVEYLRGLLDEAAATMTPAERAAVEVRFLAAVDIELAFFDAAYEDS</sequence>
<evidence type="ECO:0000256" key="1">
    <source>
        <dbReference type="PIRSR" id="PIRSR003170-1"/>
    </source>
</evidence>
<feature type="binding site" evidence="2">
    <location>
        <position position="86"/>
    </location>
    <ligand>
        <name>substrate</name>
    </ligand>
</feature>
<keyword evidence="5" id="KW-1185">Reference proteome</keyword>
<dbReference type="InterPro" id="IPR016084">
    <property type="entry name" value="Haem_Oase-like_multi-hlx"/>
</dbReference>
<dbReference type="InterPro" id="IPR050967">
    <property type="entry name" value="Thiamine_Salvage_TenA"/>
</dbReference>
<dbReference type="CDD" id="cd19358">
    <property type="entry name" value="TenA_E_Spr0628-like"/>
    <property type="match status" value="1"/>
</dbReference>
<evidence type="ECO:0000259" key="3">
    <source>
        <dbReference type="Pfam" id="PF03070"/>
    </source>
</evidence>
<reference evidence="4" key="2">
    <citation type="submission" date="2024-10" db="UniProtKB">
        <authorList>
            <consortium name="EnsemblProtists"/>
        </authorList>
    </citation>
    <scope>IDENTIFICATION</scope>
</reference>
<dbReference type="Gene3D" id="1.20.910.10">
    <property type="entry name" value="Heme oxygenase-like"/>
    <property type="match status" value="1"/>
</dbReference>
<dbReference type="KEGG" id="ehx:EMIHUDRAFT_210555"/>
<dbReference type="PIRSF" id="PIRSF003170">
    <property type="entry name" value="Pet18p"/>
    <property type="match status" value="1"/>
</dbReference>
<organism evidence="4 5">
    <name type="scientific">Emiliania huxleyi (strain CCMP1516)</name>
    <dbReference type="NCBI Taxonomy" id="280463"/>
    <lineage>
        <taxon>Eukaryota</taxon>
        <taxon>Haptista</taxon>
        <taxon>Haptophyta</taxon>
        <taxon>Prymnesiophyceae</taxon>
        <taxon>Isochrysidales</taxon>
        <taxon>Noelaerhabdaceae</taxon>
        <taxon>Emiliania</taxon>
    </lineage>
</organism>
<feature type="binding site" evidence="2">
    <location>
        <position position="139"/>
    </location>
    <ligand>
        <name>substrate</name>
    </ligand>
</feature>
<evidence type="ECO:0000313" key="5">
    <source>
        <dbReference type="Proteomes" id="UP000013827"/>
    </source>
</evidence>
<dbReference type="GeneID" id="17262433"/>
<dbReference type="InterPro" id="IPR004305">
    <property type="entry name" value="Thiaminase-2/PQQC"/>
</dbReference>
<dbReference type="PaxDb" id="2903-EOD16247"/>
<dbReference type="SUPFAM" id="SSF48613">
    <property type="entry name" value="Heme oxygenase-like"/>
    <property type="match status" value="1"/>
</dbReference>
<accession>A0A0D3IYB2</accession>
<proteinExistence type="predicted"/>
<reference evidence="5" key="1">
    <citation type="journal article" date="2013" name="Nature">
        <title>Pan genome of the phytoplankton Emiliania underpins its global distribution.</title>
        <authorList>
            <person name="Read B.A."/>
            <person name="Kegel J."/>
            <person name="Klute M.J."/>
            <person name="Kuo A."/>
            <person name="Lefebvre S.C."/>
            <person name="Maumus F."/>
            <person name="Mayer C."/>
            <person name="Miller J."/>
            <person name="Monier A."/>
            <person name="Salamov A."/>
            <person name="Young J."/>
            <person name="Aguilar M."/>
            <person name="Claverie J.M."/>
            <person name="Frickenhaus S."/>
            <person name="Gonzalez K."/>
            <person name="Herman E.K."/>
            <person name="Lin Y.C."/>
            <person name="Napier J."/>
            <person name="Ogata H."/>
            <person name="Sarno A.F."/>
            <person name="Shmutz J."/>
            <person name="Schroeder D."/>
            <person name="de Vargas C."/>
            <person name="Verret F."/>
            <person name="von Dassow P."/>
            <person name="Valentin K."/>
            <person name="Van de Peer Y."/>
            <person name="Wheeler G."/>
            <person name="Dacks J.B."/>
            <person name="Delwiche C.F."/>
            <person name="Dyhrman S.T."/>
            <person name="Glockner G."/>
            <person name="John U."/>
            <person name="Richards T."/>
            <person name="Worden A.Z."/>
            <person name="Zhang X."/>
            <person name="Grigoriev I.V."/>
            <person name="Allen A.E."/>
            <person name="Bidle K."/>
            <person name="Borodovsky M."/>
            <person name="Bowler C."/>
            <person name="Brownlee C."/>
            <person name="Cock J.M."/>
            <person name="Elias M."/>
            <person name="Gladyshev V.N."/>
            <person name="Groth M."/>
            <person name="Guda C."/>
            <person name="Hadaegh A."/>
            <person name="Iglesias-Rodriguez M.D."/>
            <person name="Jenkins J."/>
            <person name="Jones B.M."/>
            <person name="Lawson T."/>
            <person name="Leese F."/>
            <person name="Lindquist E."/>
            <person name="Lobanov A."/>
            <person name="Lomsadze A."/>
            <person name="Malik S.B."/>
            <person name="Marsh M.E."/>
            <person name="Mackinder L."/>
            <person name="Mock T."/>
            <person name="Mueller-Roeber B."/>
            <person name="Pagarete A."/>
            <person name="Parker M."/>
            <person name="Probert I."/>
            <person name="Quesneville H."/>
            <person name="Raines C."/>
            <person name="Rensing S.A."/>
            <person name="Riano-Pachon D.M."/>
            <person name="Richier S."/>
            <person name="Rokitta S."/>
            <person name="Shiraiwa Y."/>
            <person name="Soanes D.M."/>
            <person name="van der Giezen M."/>
            <person name="Wahlund T.M."/>
            <person name="Williams B."/>
            <person name="Wilson W."/>
            <person name="Wolfe G."/>
            <person name="Wurch L.L."/>
        </authorList>
    </citation>
    <scope>NUCLEOTIDE SEQUENCE</scope>
</reference>
<evidence type="ECO:0000313" key="4">
    <source>
        <dbReference type="EnsemblProtists" id="EOD16247"/>
    </source>
</evidence>
<dbReference type="OMA" id="AEWITLH"/>
<protein>
    <recommendedName>
        <fullName evidence="3">Thiaminase-2/PQQC domain-containing protein</fullName>
    </recommendedName>
</protein>